<gene>
    <name evidence="1" type="ORF">Tci_390678</name>
</gene>
<organism evidence="1">
    <name type="scientific">Tanacetum cinerariifolium</name>
    <name type="common">Dalmatian daisy</name>
    <name type="synonym">Chrysanthemum cinerariifolium</name>
    <dbReference type="NCBI Taxonomy" id="118510"/>
    <lineage>
        <taxon>Eukaryota</taxon>
        <taxon>Viridiplantae</taxon>
        <taxon>Streptophyta</taxon>
        <taxon>Embryophyta</taxon>
        <taxon>Tracheophyta</taxon>
        <taxon>Spermatophyta</taxon>
        <taxon>Magnoliopsida</taxon>
        <taxon>eudicotyledons</taxon>
        <taxon>Gunneridae</taxon>
        <taxon>Pentapetalae</taxon>
        <taxon>asterids</taxon>
        <taxon>campanulids</taxon>
        <taxon>Asterales</taxon>
        <taxon>Asteraceae</taxon>
        <taxon>Asteroideae</taxon>
        <taxon>Anthemideae</taxon>
        <taxon>Anthemidinae</taxon>
        <taxon>Tanacetum</taxon>
    </lineage>
</organism>
<sequence>IKPDAPLTVAGGGCGVIGGGVAWFRWRQGGEELVVEGDSGGGEDVGGVGGGLWWSRWLWYAAVVAACGGEWYGGSNRSGDGDRFWVRRKRSPEKFSGGGGGGQLVAGGGRWWLTEIIEERACVCFRDWYSLTPSRDKLERLEKANACINESLTTSVQKLLNSHERGKAKLTQRDENIFVLQKKLRLLEEPSKVFHEVQAEFDSEIFHDTQDNSEKDLILGLQTQLKETAELVVRFADEKYFVSKENKSLKVEIKNFKSRDETTNHFFEEDKRMFLAKNEFLGKVSSSVQKEYNDLMAFNDVLRQSLETKFNLLQHDKSLEQTIEIIDKQIGDTVKCFDAEKKVFEKEISKVEKVLEQRVKDFDKVNT</sequence>
<name>A0A699HNT0_TANCI</name>
<feature type="non-terminal residue" evidence="1">
    <location>
        <position position="1"/>
    </location>
</feature>
<dbReference type="EMBL" id="BKCJ010158397">
    <property type="protein sequence ID" value="GEY18704.1"/>
    <property type="molecule type" value="Genomic_DNA"/>
</dbReference>
<comment type="caution">
    <text evidence="1">The sequence shown here is derived from an EMBL/GenBank/DDBJ whole genome shotgun (WGS) entry which is preliminary data.</text>
</comment>
<accession>A0A699HNT0</accession>
<dbReference type="AlphaFoldDB" id="A0A699HNT0"/>
<proteinExistence type="predicted"/>
<protein>
    <submittedName>
        <fullName evidence="1">Uncharacterized protein</fullName>
    </submittedName>
</protein>
<evidence type="ECO:0000313" key="1">
    <source>
        <dbReference type="EMBL" id="GEY18704.1"/>
    </source>
</evidence>
<reference evidence="1" key="1">
    <citation type="journal article" date="2019" name="Sci. Rep.">
        <title>Draft genome of Tanacetum cinerariifolium, the natural source of mosquito coil.</title>
        <authorList>
            <person name="Yamashiro T."/>
            <person name="Shiraishi A."/>
            <person name="Satake H."/>
            <person name="Nakayama K."/>
        </authorList>
    </citation>
    <scope>NUCLEOTIDE SEQUENCE</scope>
</reference>